<name>A0A0F9NZD3_9ZZZZ</name>
<gene>
    <name evidence="2" type="ORF">LCGC14_0965490</name>
</gene>
<reference evidence="2" key="1">
    <citation type="journal article" date="2015" name="Nature">
        <title>Complex archaea that bridge the gap between prokaryotes and eukaryotes.</title>
        <authorList>
            <person name="Spang A."/>
            <person name="Saw J.H."/>
            <person name="Jorgensen S.L."/>
            <person name="Zaremba-Niedzwiedzka K."/>
            <person name="Martijn J."/>
            <person name="Lind A.E."/>
            <person name="van Eijk R."/>
            <person name="Schleper C."/>
            <person name="Guy L."/>
            <person name="Ettema T.J."/>
        </authorList>
    </citation>
    <scope>NUCLEOTIDE SEQUENCE</scope>
</reference>
<sequence length="322" mass="37622">MFEFKFEKFDKNTDIYNLADFTFRTLKNNGTLEDNQTIDTIREELEKLMHDLDFYILYAYIGDKLVGYLLQALISHTEILIWDWQPVILENTNIDMVASEIIRKSLVYSKQEGIKRIEVCFPIMKDQDRQRYLKFVSWYESSGFHHVHEEAEMKLSLSSKKFDFIPFPKNIEIKSIKDVSIKDLSNSYYNIFNDSKDAMFLEMNETQKRTAAKNMFFSSKNYNKDTSVILTEGNRVVGFSMTKSSTFASKEITLSPFGIAPHLRNKGLGKSMLFFCLNKLIENHFSTINLDVSVENQPAYKLYLKAGFQKIYSTFILAYDSE</sequence>
<dbReference type="InterPro" id="IPR016181">
    <property type="entry name" value="Acyl_CoA_acyltransferase"/>
</dbReference>
<evidence type="ECO:0000259" key="1">
    <source>
        <dbReference type="PROSITE" id="PS51186"/>
    </source>
</evidence>
<dbReference type="PROSITE" id="PS51186">
    <property type="entry name" value="GNAT"/>
    <property type="match status" value="1"/>
</dbReference>
<organism evidence="2">
    <name type="scientific">marine sediment metagenome</name>
    <dbReference type="NCBI Taxonomy" id="412755"/>
    <lineage>
        <taxon>unclassified sequences</taxon>
        <taxon>metagenomes</taxon>
        <taxon>ecological metagenomes</taxon>
    </lineage>
</organism>
<dbReference type="PANTHER" id="PTHR43617">
    <property type="entry name" value="L-AMINO ACID N-ACETYLTRANSFERASE"/>
    <property type="match status" value="1"/>
</dbReference>
<feature type="domain" description="N-acetyltransferase" evidence="1">
    <location>
        <begin position="171"/>
        <end position="322"/>
    </location>
</feature>
<dbReference type="AlphaFoldDB" id="A0A0F9NZD3"/>
<proteinExistence type="predicted"/>
<dbReference type="InterPro" id="IPR000182">
    <property type="entry name" value="GNAT_dom"/>
</dbReference>
<evidence type="ECO:0000313" key="2">
    <source>
        <dbReference type="EMBL" id="KKN17477.1"/>
    </source>
</evidence>
<dbReference type="Gene3D" id="3.40.630.30">
    <property type="match status" value="1"/>
</dbReference>
<dbReference type="InterPro" id="IPR050276">
    <property type="entry name" value="MshD_Acetyltransferase"/>
</dbReference>
<dbReference type="EMBL" id="LAZR01003516">
    <property type="protein sequence ID" value="KKN17477.1"/>
    <property type="molecule type" value="Genomic_DNA"/>
</dbReference>
<dbReference type="Pfam" id="PF00583">
    <property type="entry name" value="Acetyltransf_1"/>
    <property type="match status" value="1"/>
</dbReference>
<dbReference type="SUPFAM" id="SSF55729">
    <property type="entry name" value="Acyl-CoA N-acyltransferases (Nat)"/>
    <property type="match status" value="1"/>
</dbReference>
<dbReference type="CDD" id="cd04301">
    <property type="entry name" value="NAT_SF"/>
    <property type="match status" value="1"/>
</dbReference>
<accession>A0A0F9NZD3</accession>
<dbReference type="PANTHER" id="PTHR43617:SF20">
    <property type="entry name" value="N-ALPHA-ACETYLTRANSFERASE RIMI"/>
    <property type="match status" value="1"/>
</dbReference>
<comment type="caution">
    <text evidence="2">The sequence shown here is derived from an EMBL/GenBank/DDBJ whole genome shotgun (WGS) entry which is preliminary data.</text>
</comment>
<protein>
    <recommendedName>
        <fullName evidence="1">N-acetyltransferase domain-containing protein</fullName>
    </recommendedName>
</protein>
<dbReference type="GO" id="GO:0008999">
    <property type="term" value="F:protein-N-terminal-alanine acetyltransferase activity"/>
    <property type="evidence" value="ECO:0007669"/>
    <property type="project" value="TreeGrafter"/>
</dbReference>